<dbReference type="Proteomes" id="UP001500689">
    <property type="component" value="Unassembled WGS sequence"/>
</dbReference>
<name>A0ABP6YJY4_9PSEU</name>
<organism evidence="2 3">
    <name type="scientific">Amycolatopsis ultiminotia</name>
    <dbReference type="NCBI Taxonomy" id="543629"/>
    <lineage>
        <taxon>Bacteria</taxon>
        <taxon>Bacillati</taxon>
        <taxon>Actinomycetota</taxon>
        <taxon>Actinomycetes</taxon>
        <taxon>Pseudonocardiales</taxon>
        <taxon>Pseudonocardiaceae</taxon>
        <taxon>Amycolatopsis</taxon>
    </lineage>
</organism>
<dbReference type="SUPFAM" id="SSF55961">
    <property type="entry name" value="Bet v1-like"/>
    <property type="match status" value="1"/>
</dbReference>
<dbReference type="CDD" id="cd00865">
    <property type="entry name" value="PEBP_bact_arch"/>
    <property type="match status" value="1"/>
</dbReference>
<accession>A0ABP6YJY4</accession>
<sequence length="323" mass="34636">MTTPDPFARLPEARSFTLTSTSVQDGQPLPGAQLAGEDISPQLSWSGAPLGTKSYAITVYDPDAPTMSGFWHWAVVNIPASVTSVPAGVGAELPEPAFTLSNDLRLAQYSGAAPPAGHGPHRYFITVHALDVEDLGVPAESTPAVLDFTMSGHILGRATLVGTAETPGPERIEVSRLIPAPAGEVFAVLTDPLGHVDIDASGMLMDAEGEPVRQAGDRFLVHMDREALGDVALGKYDLEVVITKLTPGEEIAWTVEGGRRPYIRHIYGYRLEPSEGGTLVTSYYDWSEIDETWKALNIFPVVPESALKATLGILERTVRRRGA</sequence>
<dbReference type="Gene3D" id="3.30.530.20">
    <property type="match status" value="1"/>
</dbReference>
<dbReference type="PANTHER" id="PTHR30289:SF1">
    <property type="entry name" value="PEBP (PHOSPHATIDYLETHANOLAMINE-BINDING PROTEIN) FAMILY PROTEIN"/>
    <property type="match status" value="1"/>
</dbReference>
<dbReference type="InterPro" id="IPR005247">
    <property type="entry name" value="YbhB_YbcL/LppC-like"/>
</dbReference>
<dbReference type="RefSeq" id="WP_344868578.1">
    <property type="nucleotide sequence ID" value="NZ_BAAAZN010000027.1"/>
</dbReference>
<keyword evidence="3" id="KW-1185">Reference proteome</keyword>
<evidence type="ECO:0000256" key="1">
    <source>
        <dbReference type="ARBA" id="ARBA00007120"/>
    </source>
</evidence>
<dbReference type="GO" id="GO:0004860">
    <property type="term" value="F:protein kinase inhibitor activity"/>
    <property type="evidence" value="ECO:0007669"/>
    <property type="project" value="UniProtKB-KW"/>
</dbReference>
<dbReference type="EMBL" id="BAAAZN010000027">
    <property type="protein sequence ID" value="GAA3582576.1"/>
    <property type="molecule type" value="Genomic_DNA"/>
</dbReference>
<comment type="caution">
    <text evidence="2">The sequence shown here is derived from an EMBL/GenBank/DDBJ whole genome shotgun (WGS) entry which is preliminary data.</text>
</comment>
<protein>
    <submittedName>
        <fullName evidence="2">YbhB/YbcL family Raf kinase inhibitor-like protein</fullName>
    </submittedName>
</protein>
<dbReference type="InterPro" id="IPR036610">
    <property type="entry name" value="PEBP-like_sf"/>
</dbReference>
<dbReference type="Gene3D" id="3.90.280.10">
    <property type="entry name" value="PEBP-like"/>
    <property type="match status" value="1"/>
</dbReference>
<dbReference type="Pfam" id="PF01161">
    <property type="entry name" value="PBP"/>
    <property type="match status" value="1"/>
</dbReference>
<dbReference type="PANTHER" id="PTHR30289">
    <property type="entry name" value="UNCHARACTERIZED PROTEIN YBCL-RELATED"/>
    <property type="match status" value="1"/>
</dbReference>
<gene>
    <name evidence="2" type="ORF">GCM10022222_79180</name>
</gene>
<dbReference type="InterPro" id="IPR008914">
    <property type="entry name" value="PEBP"/>
</dbReference>
<dbReference type="InterPro" id="IPR023393">
    <property type="entry name" value="START-like_dom_sf"/>
</dbReference>
<keyword evidence="2" id="KW-0649">Protein kinase inhibitor</keyword>
<evidence type="ECO:0000313" key="2">
    <source>
        <dbReference type="EMBL" id="GAA3582576.1"/>
    </source>
</evidence>
<dbReference type="SUPFAM" id="SSF49777">
    <property type="entry name" value="PEBP-like"/>
    <property type="match status" value="1"/>
</dbReference>
<reference evidence="3" key="1">
    <citation type="journal article" date="2019" name="Int. J. Syst. Evol. Microbiol.">
        <title>The Global Catalogue of Microorganisms (GCM) 10K type strain sequencing project: providing services to taxonomists for standard genome sequencing and annotation.</title>
        <authorList>
            <consortium name="The Broad Institute Genomics Platform"/>
            <consortium name="The Broad Institute Genome Sequencing Center for Infectious Disease"/>
            <person name="Wu L."/>
            <person name="Ma J."/>
        </authorList>
    </citation>
    <scope>NUCLEOTIDE SEQUENCE [LARGE SCALE GENOMIC DNA]</scope>
    <source>
        <strain evidence="3">JCM 16898</strain>
    </source>
</reference>
<evidence type="ECO:0000313" key="3">
    <source>
        <dbReference type="Proteomes" id="UP001500689"/>
    </source>
</evidence>
<comment type="similarity">
    <text evidence="1">Belongs to the UPF0098 family.</text>
</comment>
<dbReference type="NCBIfam" id="TIGR00481">
    <property type="entry name" value="YbhB/YbcL family Raf kinase inhibitor-like protein"/>
    <property type="match status" value="1"/>
</dbReference>
<proteinExistence type="inferred from homology"/>